<dbReference type="EMBL" id="AP019781">
    <property type="protein sequence ID" value="BBL68230.1"/>
    <property type="molecule type" value="Genomic_DNA"/>
</dbReference>
<evidence type="ECO:0000256" key="1">
    <source>
        <dbReference type="SAM" id="Phobius"/>
    </source>
</evidence>
<organism evidence="2 3">
    <name type="scientific">Methanoculleus chikugoensis</name>
    <dbReference type="NCBI Taxonomy" id="118126"/>
    <lineage>
        <taxon>Archaea</taxon>
        <taxon>Methanobacteriati</taxon>
        <taxon>Methanobacteriota</taxon>
        <taxon>Stenosarchaea group</taxon>
        <taxon>Methanomicrobia</taxon>
        <taxon>Methanomicrobiales</taxon>
        <taxon>Methanomicrobiaceae</taxon>
        <taxon>Methanoculleus</taxon>
    </lineage>
</organism>
<accession>A0ABM7H617</accession>
<dbReference type="GeneID" id="71775141"/>
<feature type="transmembrane region" description="Helical" evidence="1">
    <location>
        <begin position="46"/>
        <end position="64"/>
    </location>
</feature>
<sequence>MLYVAVLARRASPRLLAYAVPVVILLPLAWEVVVDFQFATSCREGYHFWIPVVEYIWYIQYAIFPF</sequence>
<evidence type="ECO:0000313" key="3">
    <source>
        <dbReference type="Proteomes" id="UP000824969"/>
    </source>
</evidence>
<reference evidence="2 3" key="1">
    <citation type="submission" date="2019-06" db="EMBL/GenBank/DDBJ databases">
        <title>Complete genome sequence of Methanoculleus chikugoensis strain MG62.</title>
        <authorList>
            <person name="Asakawa S."/>
            <person name="Dianou D."/>
        </authorList>
    </citation>
    <scope>NUCLEOTIDE SEQUENCE [LARGE SCALE GENOMIC DNA]</scope>
    <source>
        <strain evidence="2 3">MG62</strain>
    </source>
</reference>
<proteinExistence type="predicted"/>
<protein>
    <recommendedName>
        <fullName evidence="4">Lycopene cyclase domain protein</fullName>
    </recommendedName>
</protein>
<evidence type="ECO:0000313" key="2">
    <source>
        <dbReference type="EMBL" id="BBL68230.1"/>
    </source>
</evidence>
<gene>
    <name evidence="2" type="ORF">MchiMG62_14110</name>
</gene>
<evidence type="ECO:0008006" key="4">
    <source>
        <dbReference type="Google" id="ProtNLM"/>
    </source>
</evidence>
<keyword evidence="1" id="KW-1133">Transmembrane helix</keyword>
<keyword evidence="1" id="KW-0812">Transmembrane</keyword>
<keyword evidence="1" id="KW-0472">Membrane</keyword>
<feature type="transmembrane region" description="Helical" evidence="1">
    <location>
        <begin position="15"/>
        <end position="34"/>
    </location>
</feature>
<dbReference type="Proteomes" id="UP000824969">
    <property type="component" value="Chromosome"/>
</dbReference>
<name>A0ABM7H617_9EURY</name>
<dbReference type="RefSeq" id="WP_244987616.1">
    <property type="nucleotide sequence ID" value="NZ_AP019781.1"/>
</dbReference>
<keyword evidence="3" id="KW-1185">Reference proteome</keyword>